<dbReference type="GO" id="GO:0005783">
    <property type="term" value="C:endoplasmic reticulum"/>
    <property type="evidence" value="ECO:0007669"/>
    <property type="project" value="UniProtKB-SubCell"/>
</dbReference>
<dbReference type="AlphaFoldDB" id="A0A418B6D9"/>
<feature type="transmembrane region" description="Helical" evidence="14">
    <location>
        <begin position="98"/>
        <end position="119"/>
    </location>
</feature>
<dbReference type="EMBL" id="QUSY01000061">
    <property type="protein sequence ID" value="RHY33720.1"/>
    <property type="molecule type" value="Genomic_DNA"/>
</dbReference>
<sequence length="704" mass="77298">MKSAPSPLWQGSQPVLYVVALAFAVFANTLSCGFVWDDRAAILTNRDIRSDDTTTIADLFHHDFWGTPITSPSSHKSFRPITVLSFRLNHAIGAFDPWGYHFVNVLLHAVTSALVVVVGRRVTAYPRASQQVRAPVLAGLVFAVHPIHCDSVASVVGRADVLCTLVSLVAVLVYQNAMAGHTKANWMYFGTAISLIVLGAFFAVCLFSELVYLTPCAATMCKELGATTVAILVVLELLQLRQHPTIAYTPPFRLGLLVTFGVCAIAARVLLNGPTVLYKWTEMENDISLLPLGLPKALTIAHTHAWYLYKMAWPHYLSYDYGFKTIPIITSVADPRNLLTILAYGCVTALAVVALRQWRSCPSVLVMASFAIFPFVPAANVLFPVGTIVAERLLYFPSVGVSFLVGFTLDMAIQRASRVQHLALLGLVAALLVAAAARTISRNLDWADETALFEASVKVAPWSTKVLSNLSKVLLNSDAPRAAAYLERALYVLPQYPIGHLNLGLAYVNMGKLLHCMDSLLKASEIDHSLGAYSYLGKYMYEFHALHQRDKVTTEGPTHALVTSQKLLDLAISHNYNLPTVWFTRGLIAFYANDFTGATTYGCLWRVLYNNAGVWHKEHGHLDKAAELYATAIELFPGHGALFTNAGFLAESRGNRLDAINYYLHALELDPTNAQIQANFHNLQAKLAVPDVESELAPMPLEAW</sequence>
<feature type="repeat" description="TPR" evidence="13">
    <location>
        <begin position="640"/>
        <end position="673"/>
    </location>
</feature>
<evidence type="ECO:0000256" key="9">
    <source>
        <dbReference type="ARBA" id="ARBA00022803"/>
    </source>
</evidence>
<dbReference type="InterPro" id="IPR013618">
    <property type="entry name" value="TMTC_DUF1736"/>
</dbReference>
<evidence type="ECO:0000256" key="2">
    <source>
        <dbReference type="ARBA" id="ARBA00004240"/>
    </source>
</evidence>
<evidence type="ECO:0000256" key="14">
    <source>
        <dbReference type="SAM" id="Phobius"/>
    </source>
</evidence>
<evidence type="ECO:0000256" key="1">
    <source>
        <dbReference type="ARBA" id="ARBA00004141"/>
    </source>
</evidence>
<feature type="transmembrane region" description="Helical" evidence="14">
    <location>
        <begin position="422"/>
        <end position="440"/>
    </location>
</feature>
<keyword evidence="6" id="KW-0808">Transferase</keyword>
<feature type="transmembrane region" description="Helical" evidence="14">
    <location>
        <begin position="364"/>
        <end position="383"/>
    </location>
</feature>
<evidence type="ECO:0000256" key="4">
    <source>
        <dbReference type="ARBA" id="ARBA00007882"/>
    </source>
</evidence>
<comment type="similarity">
    <text evidence="4">Belongs to the TMTC family.</text>
</comment>
<dbReference type="GO" id="GO:0004169">
    <property type="term" value="F:dolichyl-phosphate-mannose-protein mannosyltransferase activity"/>
    <property type="evidence" value="ECO:0007669"/>
    <property type="project" value="UniProtKB-EC"/>
</dbReference>
<keyword evidence="11 14" id="KW-1133">Transmembrane helix</keyword>
<evidence type="ECO:0000313" key="17">
    <source>
        <dbReference type="Proteomes" id="UP000285060"/>
    </source>
</evidence>
<keyword evidence="10" id="KW-0256">Endoplasmic reticulum</keyword>
<feature type="transmembrane region" description="Helical" evidence="14">
    <location>
        <begin position="395"/>
        <end position="413"/>
    </location>
</feature>
<gene>
    <name evidence="16" type="ORF">DYB32_001462</name>
</gene>
<dbReference type="PROSITE" id="PS50005">
    <property type="entry name" value="TPR"/>
    <property type="match status" value="2"/>
</dbReference>
<keyword evidence="12 14" id="KW-0472">Membrane</keyword>
<dbReference type="VEuPathDB" id="FungiDB:H310_00773"/>
<keyword evidence="17" id="KW-1185">Reference proteome</keyword>
<evidence type="ECO:0000256" key="13">
    <source>
        <dbReference type="PROSITE-ProRule" id="PRU00339"/>
    </source>
</evidence>
<dbReference type="PANTHER" id="PTHR44227:SF3">
    <property type="entry name" value="PROTEIN O-MANNOSYL-TRANSFERASE TMTC4"/>
    <property type="match status" value="1"/>
</dbReference>
<dbReference type="GO" id="GO:0016020">
    <property type="term" value="C:membrane"/>
    <property type="evidence" value="ECO:0007669"/>
    <property type="project" value="UniProtKB-SubCell"/>
</dbReference>
<feature type="transmembrane region" description="Helical" evidence="14">
    <location>
        <begin position="154"/>
        <end position="174"/>
    </location>
</feature>
<dbReference type="SMART" id="SM00028">
    <property type="entry name" value="TPR"/>
    <property type="match status" value="3"/>
</dbReference>
<dbReference type="UniPathway" id="UPA00378"/>
<feature type="transmembrane region" description="Helical" evidence="14">
    <location>
        <begin position="252"/>
        <end position="271"/>
    </location>
</feature>
<evidence type="ECO:0000313" key="16">
    <source>
        <dbReference type="EMBL" id="RHY33720.1"/>
    </source>
</evidence>
<feature type="transmembrane region" description="Helical" evidence="14">
    <location>
        <begin position="15"/>
        <end position="36"/>
    </location>
</feature>
<feature type="domain" description="DUF1736" evidence="15">
    <location>
        <begin position="279"/>
        <end position="347"/>
    </location>
</feature>
<feature type="transmembrane region" description="Helical" evidence="14">
    <location>
        <begin position="186"/>
        <end position="212"/>
    </location>
</feature>
<keyword evidence="7 14" id="KW-0812">Transmembrane</keyword>
<dbReference type="InterPro" id="IPR011990">
    <property type="entry name" value="TPR-like_helical_dom_sf"/>
</dbReference>
<evidence type="ECO:0000256" key="12">
    <source>
        <dbReference type="ARBA" id="ARBA00023136"/>
    </source>
</evidence>
<feature type="repeat" description="TPR" evidence="13">
    <location>
        <begin position="606"/>
        <end position="639"/>
    </location>
</feature>
<evidence type="ECO:0000256" key="11">
    <source>
        <dbReference type="ARBA" id="ARBA00022989"/>
    </source>
</evidence>
<comment type="subcellular location">
    <subcellularLocation>
        <location evidence="2">Endoplasmic reticulum</location>
    </subcellularLocation>
    <subcellularLocation>
        <location evidence="1">Membrane</location>
        <topology evidence="1">Multi-pass membrane protein</topology>
    </subcellularLocation>
</comment>
<dbReference type="PANTHER" id="PTHR44227">
    <property type="match status" value="1"/>
</dbReference>
<name>A0A418B6D9_9STRA</name>
<dbReference type="InterPro" id="IPR052346">
    <property type="entry name" value="O-mannosyl-transferase_TMTC"/>
</dbReference>
<dbReference type="Proteomes" id="UP000285060">
    <property type="component" value="Unassembled WGS sequence"/>
</dbReference>
<protein>
    <recommendedName>
        <fullName evidence="5">dolichyl-phosphate-mannose--protein mannosyltransferase</fullName>
        <ecNumber evidence="5">2.4.1.109</ecNumber>
    </recommendedName>
</protein>
<evidence type="ECO:0000256" key="10">
    <source>
        <dbReference type="ARBA" id="ARBA00022824"/>
    </source>
</evidence>
<dbReference type="InterPro" id="IPR019734">
    <property type="entry name" value="TPR_rpt"/>
</dbReference>
<organism evidence="16 17">
    <name type="scientific">Aphanomyces invadans</name>
    <dbReference type="NCBI Taxonomy" id="157072"/>
    <lineage>
        <taxon>Eukaryota</taxon>
        <taxon>Sar</taxon>
        <taxon>Stramenopiles</taxon>
        <taxon>Oomycota</taxon>
        <taxon>Saprolegniomycetes</taxon>
        <taxon>Saprolegniales</taxon>
        <taxon>Verrucalvaceae</taxon>
        <taxon>Aphanomyces</taxon>
    </lineage>
</organism>
<dbReference type="SUPFAM" id="SSF48452">
    <property type="entry name" value="TPR-like"/>
    <property type="match status" value="1"/>
</dbReference>
<evidence type="ECO:0000259" key="15">
    <source>
        <dbReference type="Pfam" id="PF08409"/>
    </source>
</evidence>
<evidence type="ECO:0000256" key="3">
    <source>
        <dbReference type="ARBA" id="ARBA00004922"/>
    </source>
</evidence>
<keyword evidence="8" id="KW-0677">Repeat</keyword>
<feature type="transmembrane region" description="Helical" evidence="14">
    <location>
        <begin position="338"/>
        <end position="355"/>
    </location>
</feature>
<dbReference type="Gene3D" id="1.25.40.10">
    <property type="entry name" value="Tetratricopeptide repeat domain"/>
    <property type="match status" value="2"/>
</dbReference>
<evidence type="ECO:0000256" key="7">
    <source>
        <dbReference type="ARBA" id="ARBA00022692"/>
    </source>
</evidence>
<feature type="transmembrane region" description="Helical" evidence="14">
    <location>
        <begin position="224"/>
        <end position="240"/>
    </location>
</feature>
<dbReference type="GO" id="GO:0030968">
    <property type="term" value="P:endoplasmic reticulum unfolded protein response"/>
    <property type="evidence" value="ECO:0007669"/>
    <property type="project" value="TreeGrafter"/>
</dbReference>
<evidence type="ECO:0000256" key="8">
    <source>
        <dbReference type="ARBA" id="ARBA00022737"/>
    </source>
</evidence>
<evidence type="ECO:0000256" key="5">
    <source>
        <dbReference type="ARBA" id="ARBA00012839"/>
    </source>
</evidence>
<dbReference type="EC" id="2.4.1.109" evidence="5"/>
<comment type="pathway">
    <text evidence="3">Protein modification; protein glycosylation.</text>
</comment>
<reference evidence="16 17" key="1">
    <citation type="submission" date="2018-08" db="EMBL/GenBank/DDBJ databases">
        <title>Aphanomyces genome sequencing and annotation.</title>
        <authorList>
            <person name="Minardi D."/>
            <person name="Oidtmann B."/>
            <person name="Van Der Giezen M."/>
            <person name="Studholme D.J."/>
        </authorList>
    </citation>
    <scope>NUCLEOTIDE SEQUENCE [LARGE SCALE GENOMIC DNA]</scope>
    <source>
        <strain evidence="16 17">NJM0002</strain>
    </source>
</reference>
<dbReference type="Pfam" id="PF08409">
    <property type="entry name" value="TMTC_DUF1736"/>
    <property type="match status" value="1"/>
</dbReference>
<accession>A0A418B6D9</accession>
<keyword evidence="9 13" id="KW-0802">TPR repeat</keyword>
<comment type="caution">
    <text evidence="16">The sequence shown here is derived from an EMBL/GenBank/DDBJ whole genome shotgun (WGS) entry which is preliminary data.</text>
</comment>
<evidence type="ECO:0000256" key="6">
    <source>
        <dbReference type="ARBA" id="ARBA00022679"/>
    </source>
</evidence>
<proteinExistence type="inferred from homology"/>